<dbReference type="Pfam" id="PF12833">
    <property type="entry name" value="HTH_18"/>
    <property type="match status" value="1"/>
</dbReference>
<feature type="domain" description="HTH araC/xylS-type" evidence="6">
    <location>
        <begin position="252"/>
        <end position="353"/>
    </location>
</feature>
<organism evidence="7 8">
    <name type="scientific">Kitasatospora cheerisanensis KCTC 2395</name>
    <dbReference type="NCBI Taxonomy" id="1348663"/>
    <lineage>
        <taxon>Bacteria</taxon>
        <taxon>Bacillati</taxon>
        <taxon>Actinomycetota</taxon>
        <taxon>Actinomycetes</taxon>
        <taxon>Kitasatosporales</taxon>
        <taxon>Streptomycetaceae</taxon>
        <taxon>Kitasatospora</taxon>
    </lineage>
</organism>
<keyword evidence="4" id="KW-0804">Transcription</keyword>
<dbReference type="AlphaFoldDB" id="A0A066Z200"/>
<keyword evidence="8" id="KW-1185">Reference proteome</keyword>
<dbReference type="GO" id="GO:0043565">
    <property type="term" value="F:sequence-specific DNA binding"/>
    <property type="evidence" value="ECO:0007669"/>
    <property type="project" value="InterPro"/>
</dbReference>
<evidence type="ECO:0000256" key="2">
    <source>
        <dbReference type="ARBA" id="ARBA00023125"/>
    </source>
</evidence>
<name>A0A066Z200_9ACTN</name>
<protein>
    <recommendedName>
        <fullName evidence="6">HTH araC/xylS-type domain-containing protein</fullName>
    </recommendedName>
</protein>
<dbReference type="HOGENOM" id="CLU_047930_1_0_11"/>
<dbReference type="PROSITE" id="PS01124">
    <property type="entry name" value="HTH_ARAC_FAMILY_2"/>
    <property type="match status" value="1"/>
</dbReference>
<evidence type="ECO:0000256" key="5">
    <source>
        <dbReference type="SAM" id="MobiDB-lite"/>
    </source>
</evidence>
<accession>A0A066Z200</accession>
<dbReference type="GO" id="GO:0003700">
    <property type="term" value="F:DNA-binding transcription factor activity"/>
    <property type="evidence" value="ECO:0007669"/>
    <property type="project" value="InterPro"/>
</dbReference>
<sequence>MTETERPGFRPHGGTRTLGPKRRRHSPDRPYPSPCRWSSVQTLRFDSTSVDATEEFLSTAYTPMRIGGPVEDARVRIDRHAVRQLSIDRLSFGYDMAFDAHGLPGVCLISMHSGTLIDRTGGKEHVYGPGDTFLLTPPETPYQGEVRSARYTIAMFDPSLLDGLAPAGSDSTGPVRLTGARPLTPASGHALGSTIAYLRDHVLGDAAAPPTELLAATAAQHLAAAALAALPHSARTEPTRTDSRDATPGTLRRALSWIDAHAQQDVTVADIARASYVTPRALQYAFRRHLGTTPLAHLRQVRLHAAHRDLLAADPATTTVTAIAMRWGFAHPGHFAAHYRNTFRTTPTTTLRRRT</sequence>
<evidence type="ECO:0000313" key="8">
    <source>
        <dbReference type="Proteomes" id="UP000027178"/>
    </source>
</evidence>
<dbReference type="InterPro" id="IPR018062">
    <property type="entry name" value="HTH_AraC-typ_CS"/>
</dbReference>
<dbReference type="PATRIC" id="fig|1348663.4.peg.681"/>
<keyword evidence="1" id="KW-0805">Transcription regulation</keyword>
<gene>
    <name evidence="7" type="ORF">KCH_07140</name>
</gene>
<evidence type="ECO:0000256" key="1">
    <source>
        <dbReference type="ARBA" id="ARBA00023015"/>
    </source>
</evidence>
<dbReference type="SUPFAM" id="SSF51215">
    <property type="entry name" value="Regulatory protein AraC"/>
    <property type="match status" value="1"/>
</dbReference>
<evidence type="ECO:0000259" key="6">
    <source>
        <dbReference type="PROSITE" id="PS01124"/>
    </source>
</evidence>
<dbReference type="PANTHER" id="PTHR46796:SF12">
    <property type="entry name" value="HTH-TYPE DNA-BINDING TRANSCRIPTIONAL ACTIVATOR EUTR"/>
    <property type="match status" value="1"/>
</dbReference>
<evidence type="ECO:0000313" key="7">
    <source>
        <dbReference type="EMBL" id="KDN87542.1"/>
    </source>
</evidence>
<proteinExistence type="predicted"/>
<feature type="region of interest" description="Disordered" evidence="5">
    <location>
        <begin position="1"/>
        <end position="33"/>
    </location>
</feature>
<dbReference type="EMBL" id="JNBY01000031">
    <property type="protein sequence ID" value="KDN87542.1"/>
    <property type="molecule type" value="Genomic_DNA"/>
</dbReference>
<dbReference type="Pfam" id="PF02311">
    <property type="entry name" value="AraC_binding"/>
    <property type="match status" value="1"/>
</dbReference>
<dbReference type="PANTHER" id="PTHR46796">
    <property type="entry name" value="HTH-TYPE TRANSCRIPTIONAL ACTIVATOR RHAS-RELATED"/>
    <property type="match status" value="1"/>
</dbReference>
<dbReference type="Proteomes" id="UP000027178">
    <property type="component" value="Unassembled WGS sequence"/>
</dbReference>
<dbReference type="eggNOG" id="COG2207">
    <property type="taxonomic scope" value="Bacteria"/>
</dbReference>
<evidence type="ECO:0000256" key="4">
    <source>
        <dbReference type="ARBA" id="ARBA00023163"/>
    </source>
</evidence>
<dbReference type="Gene3D" id="1.10.10.60">
    <property type="entry name" value="Homeodomain-like"/>
    <property type="match status" value="1"/>
</dbReference>
<dbReference type="InterPro" id="IPR003313">
    <property type="entry name" value="AraC-bd"/>
</dbReference>
<dbReference type="InterPro" id="IPR018060">
    <property type="entry name" value="HTH_AraC"/>
</dbReference>
<dbReference type="InterPro" id="IPR050204">
    <property type="entry name" value="AraC_XylS_family_regulators"/>
</dbReference>
<evidence type="ECO:0000256" key="3">
    <source>
        <dbReference type="ARBA" id="ARBA00023159"/>
    </source>
</evidence>
<dbReference type="InterPro" id="IPR009057">
    <property type="entry name" value="Homeodomain-like_sf"/>
</dbReference>
<dbReference type="SMART" id="SM00342">
    <property type="entry name" value="HTH_ARAC"/>
    <property type="match status" value="1"/>
</dbReference>
<dbReference type="SUPFAM" id="SSF46689">
    <property type="entry name" value="Homeodomain-like"/>
    <property type="match status" value="2"/>
</dbReference>
<keyword evidence="2" id="KW-0238">DNA-binding</keyword>
<keyword evidence="3" id="KW-0010">Activator</keyword>
<comment type="caution">
    <text evidence="7">The sequence shown here is derived from an EMBL/GenBank/DDBJ whole genome shotgun (WGS) entry which is preliminary data.</text>
</comment>
<dbReference type="PROSITE" id="PS00041">
    <property type="entry name" value="HTH_ARAC_FAMILY_1"/>
    <property type="match status" value="1"/>
</dbReference>
<reference evidence="7 8" key="1">
    <citation type="submission" date="2014-05" db="EMBL/GenBank/DDBJ databases">
        <title>Draft Genome Sequence of Kitasatospora cheerisanensis KCTC 2395.</title>
        <authorList>
            <person name="Nam D.H."/>
        </authorList>
    </citation>
    <scope>NUCLEOTIDE SEQUENCE [LARGE SCALE GENOMIC DNA]</scope>
    <source>
        <strain evidence="7 8">KCTC 2395</strain>
    </source>
</reference>
<dbReference type="InterPro" id="IPR037923">
    <property type="entry name" value="HTH-like"/>
</dbReference>